<dbReference type="InterPro" id="IPR027304">
    <property type="entry name" value="Trigger_fact/SurA_dom_sf"/>
</dbReference>
<keyword evidence="1" id="KW-0812">Transmembrane</keyword>
<feature type="transmembrane region" description="Helical" evidence="1">
    <location>
        <begin position="43"/>
        <end position="60"/>
    </location>
</feature>
<evidence type="ECO:0000313" key="2">
    <source>
        <dbReference type="EMBL" id="OGM54108.1"/>
    </source>
</evidence>
<organism evidence="2 3">
    <name type="scientific">Candidatus Woesebacteria bacterium RIFCSPHIGHO2_12_FULL_41_24</name>
    <dbReference type="NCBI Taxonomy" id="1802510"/>
    <lineage>
        <taxon>Bacteria</taxon>
        <taxon>Candidatus Woeseibacteriota</taxon>
    </lineage>
</organism>
<evidence type="ECO:0000313" key="3">
    <source>
        <dbReference type="Proteomes" id="UP000178603"/>
    </source>
</evidence>
<keyword evidence="1" id="KW-1133">Transmembrane helix</keyword>
<dbReference type="PANTHER" id="PTHR47245">
    <property type="entry name" value="PEPTIDYLPROLYL ISOMERASE"/>
    <property type="match status" value="1"/>
</dbReference>
<dbReference type="PANTHER" id="PTHR47245:SF2">
    <property type="entry name" value="PEPTIDYL-PROLYL CIS-TRANS ISOMERASE HP_0175-RELATED"/>
    <property type="match status" value="1"/>
</dbReference>
<evidence type="ECO:0008006" key="4">
    <source>
        <dbReference type="Google" id="ProtNLM"/>
    </source>
</evidence>
<sequence>MAARAKTKKTTRKTTRREVFVTRTNDVVAVNESIIRRVSGAKYIVLFIIILAVALVAFRYRRLLIAATVNGEAITRISVIKELERQGGSQALEALVAEALVYQEAGKQNVRVEDSEIDGEVKRIEETVLAQGQKLDDLLSFQGLTREDFTRRLRVQLLSEKLLGDKLKVTQEEIDQYIKDNKDTFDPALSEDRLKQQVEEFLRQGKFNTDFTPWLDTLKASAKIEYLVKY</sequence>
<keyword evidence="1" id="KW-0472">Membrane</keyword>
<proteinExistence type="predicted"/>
<dbReference type="EMBL" id="MGGW01000018">
    <property type="protein sequence ID" value="OGM54108.1"/>
    <property type="molecule type" value="Genomic_DNA"/>
</dbReference>
<dbReference type="InterPro" id="IPR050245">
    <property type="entry name" value="PrsA_foldase"/>
</dbReference>
<dbReference type="Gene3D" id="1.10.4030.10">
    <property type="entry name" value="Porin chaperone SurA, peptide-binding domain"/>
    <property type="match status" value="1"/>
</dbReference>
<name>A0A1F8AS62_9BACT</name>
<accession>A0A1F8AS62</accession>
<dbReference type="SUPFAM" id="SSF109998">
    <property type="entry name" value="Triger factor/SurA peptide-binding domain-like"/>
    <property type="match status" value="1"/>
</dbReference>
<evidence type="ECO:0000256" key="1">
    <source>
        <dbReference type="SAM" id="Phobius"/>
    </source>
</evidence>
<dbReference type="Proteomes" id="UP000178603">
    <property type="component" value="Unassembled WGS sequence"/>
</dbReference>
<reference evidence="2 3" key="1">
    <citation type="journal article" date="2016" name="Nat. Commun.">
        <title>Thousands of microbial genomes shed light on interconnected biogeochemical processes in an aquifer system.</title>
        <authorList>
            <person name="Anantharaman K."/>
            <person name="Brown C.T."/>
            <person name="Hug L.A."/>
            <person name="Sharon I."/>
            <person name="Castelle C.J."/>
            <person name="Probst A.J."/>
            <person name="Thomas B.C."/>
            <person name="Singh A."/>
            <person name="Wilkins M.J."/>
            <person name="Karaoz U."/>
            <person name="Brodie E.L."/>
            <person name="Williams K.H."/>
            <person name="Hubbard S.S."/>
            <person name="Banfield J.F."/>
        </authorList>
    </citation>
    <scope>NUCLEOTIDE SEQUENCE [LARGE SCALE GENOMIC DNA]</scope>
</reference>
<comment type="caution">
    <text evidence="2">The sequence shown here is derived from an EMBL/GenBank/DDBJ whole genome shotgun (WGS) entry which is preliminary data.</text>
</comment>
<dbReference type="Pfam" id="PF13624">
    <property type="entry name" value="SurA_N_3"/>
    <property type="match status" value="1"/>
</dbReference>
<protein>
    <recommendedName>
        <fullName evidence="4">PpiC domain-containing protein</fullName>
    </recommendedName>
</protein>
<dbReference type="AlphaFoldDB" id="A0A1F8AS62"/>
<gene>
    <name evidence="2" type="ORF">A3E44_02810</name>
</gene>